<feature type="region of interest" description="Disordered" evidence="4">
    <location>
        <begin position="2959"/>
        <end position="2984"/>
    </location>
</feature>
<dbReference type="InterPro" id="IPR047589">
    <property type="entry name" value="DUF11_rpt"/>
</dbReference>
<feature type="compositionally biased region" description="Polar residues" evidence="4">
    <location>
        <begin position="412"/>
        <end position="421"/>
    </location>
</feature>
<feature type="region of interest" description="Disordered" evidence="4">
    <location>
        <begin position="2342"/>
        <end position="2371"/>
    </location>
</feature>
<reference evidence="9 10" key="1">
    <citation type="submission" date="2018-05" db="EMBL/GenBank/DDBJ databases">
        <title>Leucothrix arctica sp. nov., isolated from Arctic seawater.</title>
        <authorList>
            <person name="Choi A."/>
            <person name="Baek K."/>
        </authorList>
    </citation>
    <scope>NUCLEOTIDE SEQUENCE [LARGE SCALE GENOMIC DNA]</scope>
    <source>
        <strain evidence="9 10">JCM 18388</strain>
    </source>
</reference>
<feature type="domain" description="Right handed beta helix" evidence="6">
    <location>
        <begin position="2610"/>
        <end position="2771"/>
    </location>
</feature>
<feature type="region of interest" description="Disordered" evidence="4">
    <location>
        <begin position="86"/>
        <end position="112"/>
    </location>
</feature>
<dbReference type="Gene3D" id="2.60.40.10">
    <property type="entry name" value="Immunoglobulins"/>
    <property type="match status" value="3"/>
</dbReference>
<name>A0A317CUE7_9GAMM</name>
<dbReference type="Gene3D" id="2.60.120.260">
    <property type="entry name" value="Galactose-binding domain-like"/>
    <property type="match status" value="1"/>
</dbReference>
<evidence type="ECO:0000256" key="2">
    <source>
        <dbReference type="ARBA" id="ARBA00022525"/>
    </source>
</evidence>
<dbReference type="InterPro" id="IPR006626">
    <property type="entry name" value="PbH1"/>
</dbReference>
<feature type="region of interest" description="Disordered" evidence="4">
    <location>
        <begin position="3378"/>
        <end position="3425"/>
    </location>
</feature>
<keyword evidence="2" id="KW-0964">Secreted</keyword>
<dbReference type="SMART" id="SM00710">
    <property type="entry name" value="PbH1"/>
    <property type="match status" value="17"/>
</dbReference>
<feature type="domain" description="GEVED" evidence="8">
    <location>
        <begin position="2158"/>
        <end position="2241"/>
    </location>
</feature>
<gene>
    <name evidence="9" type="ORF">DKW60_03870</name>
</gene>
<sequence>MIGDDATFRVTVTNQGPDNTDLVKVLDLLPSGYDYKSNTTTQGSYDPLSGEWDIGYMAEGATVTMDVVATVLETGDYNNRAEVIESSVFDPDSTPGDGVGDESASSSVTPLPAVTQPTGGITIVPNAPILSCPNVLVNGDFEDTVSGTFWGVNRAGAGTINGWTAAGGGTDTYAAVNSGGGSVSGNSAYFGNGGVKRVYPALTSGFTFTADGEATNVPGFIQIRDASDDLAGVSGSTPGSTSNCCDYGGSAPSLSQAVPTVVGQTYRARFTVKGEGGNGPSGIVKLDINGDYIHVEVPGNEGVKSYTVEFTAATTNTVISFTNYGHFYQDNGGYCNPDTSGFCTVNGLGSSGQTAEVTLDNVELSSTQCATDYGDAPLTGTAPSGSGMNAYGEASHSIVSGIFMGAGLPDSDANNQATPTANGDDSDGNNDDDGVSGFPTLTTGDTNYVLPASNITAVGSGTLHAWIDFNGNGLFDTSEHALSSVSAGTLANDLIWSGQNTNSIGKTFARFRLTSDSLTNADAATSASDGEVEDYQLAVGTPDFVARPGSCGLYNHAGWLTPAGPNINTNILFGSNDPLKDPYVYAGLGRDAEGRILTSFGLPDETLSGAIPGKAGTELSEIAVGQPGQESEYHLTVFRLDGEAGTTDTVKFTAVGGADNIYAWIENTAGTVLTNSNEFIYSVPTTVNGGDGEEVSLTFTYPADGVVYLYGSLFDPSSYYGKTTVEDYSCPKVLSGVVFEDINYGGGAGRDQSSASGVGVNGVTVELYDNTGVFLSSTTTANDGSADGTYRFDYIDSGDYYIRVVNDTVGSTRGGADGSELAVQTFRSDGSTDTSNEVGGRNPAVADEAAYNAASPSTLNTTTFSFTGGSLDGGQAQSIQAVTVANSDVSEIEFGFNFDTVVNTNDAGQGSLRQFILNSNLLDNTGLDQVDNPADGATDPAPGVETSIFEIPGTGVHEISPISGLPAVTDSFTALDATTQQGASCVSGSRSLQVQLDGTNAGVNEQGLSIDASDAIIRGFAIGEFSEQGIYGSANADNLLIACNNVGMEADGNTVSGNGLHGIWIEDATNITIGGSSDTERNLVSGNTRHGISLDGVDTALVRYNYVGTDISGTSARSNNTEGAQYGGVAAIANARNINIFDNLISGNDKTFGSAPANTTDGIYLNTADTIDIKRNFIGTDADGLAALGNSGAGIYSFNTDDITVGGSVADRNVISANGEDGFSSRFGTDTVSILSNYIGVDINGTGDLGNQDNGIFFQDTANATVGNGTVAGRNVIAANDISGIRITNSGGTTVKGNYIGVDTSGMSSLGNSLHGIYIQNAADVEIGGSAVNDRNVISANGVIGVFVVGAVSDALIENNVVGLLSDADSPAGNGQSGVETVATDGAVITDNIISANGTRGIYLVNSPNTTVTDNLIGLNEAGTAARGNTTYGIDVGTAAANLDVSVNTISANGNRGIRIFGGTATNNTIQNNRIGVALDGTTAMGNTNGGVIIQNTSGAMVGGSGANDANIIANNTGDAVTILGAGANNNTVSRNVMYANTGLGIDLDLDNVTLNDAGDVDAGAANDGLNFPQFSQVTLISGNLTVAGCAPAGSTVELFEADVSPSSTSGQATGSNQFGRTQDYGEGEVFLRSWTIPATGTACALNVDADNNNPTGMLAFSETFALSSLPAGTDVVLDYKLTATATVASVGTSEFSAIGLVSSFDYGDAPLSGTAPSGSGTNNYGITQHAVVSGMSLGSSDPDIDASYQDSNLANGDDLNGSDDEDGILLPTLVAGDTAYSIVSADITAVGSGTLHAWIDFDGNGVFDPDEHSSTLVSSGSAGALNWALDGLAGNPDFGLSANDITFARFRFTSDPSINANTPASIASNGEVEDYAITVLDNTPDIMTRPGVCGGFVSRGWKSAAAGTLHDNDIRFNSGSVQNDPYAFTALRRQSNGKIISSFGTPLETITGSIPTRVGNNLSATARTDSGHLAEYHATIFRLEGEPGTTETVIYDTNGGAEYSAYWIEDEAGNVLSSADFVYTYASGGGIGESFDIPVTYPSDGVVYVYTTLFDPTQAYGRPTLLNYVCPTDYSDGLADGLDTPNGTVAASAYGEATHQLLSGIQLGATVTPDVVSTLAADDASDDAISSFPLLTDAMTSYQIAAADIAATGDGTLTAWIDFDGDGAYQQDEFASADVIAGVVQTDLDWTFTDIMAAGTTYARLRLTSNVLSDEAATETIDERSTLAALDGEVEDYAVTVTATHKLTGVIFEDINYGGGAGRDQTSASGAGVNGATVELYDASGTFIANTTTANNGSVDGAYEFTALIDGDYHVRVVSDSVNSTRSGSDGSELAVQTFRSDGTTDVTAEVGGRQPSLSDTTAHDVTSPSTLDTSSYAFTGGALDGGQSQSVTSVTLAGADIEGIDFGYNFDTIVNANDNGQGSLRQFILNSNLLTDEASLAQVGQTATWETSIFMIPAADLSSGVATIELDTALPIITGSSTAVDAGTQTSNIGNTNAGVMGTGGIVGVDGLTLPQYQKPEVEIDANDFSGLRVDSAGEVLIARLAIYDTDRASATIDKGGVGLTAATKLTIQNVYLGPRATGADPGAGERLGRSYDDVDFTSPPNIEFLDNLIAYSENSGIHADDTGGTYLLTGNELHHLVLSNSGQDAVDAGGTWTTIGNLMHHNGSSNSSVSSGGAGFELGAASNAQVSANSVIENNTLHSNFGPGIRLRNTVTNTTVKKNVIYDNLNAGVSVQLRAAGLGVESTITQNSIYNNGELGIDISHNTTNGSPDQVTLNDANDSDGGPNTGLNFPQFTRAVHSGSDLIIQGCAPTGSTVELFEADVSSGSGSGASVGDNTFGKTQDYGEGETYIATFEEGVGEDSTLPAVNCGGLTDSDGNDASGMSPFQWRMSLPGSLQIGDKVTATATIAGTGTSEFSAVATIAGQDYGDAPGSYQTTLISDGARHDVINDVYLGSAKPDVDNDGQPSSSATNDGADEDGIATFGALTTSDRTYSVTARTTNRTSETATLIAWIDFDRNGQFDADEAAIRSVSAGSSGANITLNWSNIPLDIQEGDTYVRVRLTTDSLNNREPYGPKLDGEVEDYPITITTAGVSVSGRVFRDINVNAANDAGEVGVTGLPVVLYDTANQACVSTRTNGNGDYVFEDVVAGNYQVYEASREAVPSPRNCGVAFAKDPAGYRSTTVNVTPAFDVTTSDITDKDFGEVKPPVFEPDNSSQILPGNVLFYAHRFSTPTQGTVSFTSVSGNNATTGWASLIYQDTNCNGKLDGAEGSAPMQGEKVSTIIRTSGRVSSLTPSITKPNSTWKSDPVGVTAGGRVCIINKVYAPSNVAANDSYLQEITALFDYNNAIAGTETLLAKDLTTAQQVQTPTLPATPVVAPEPAVPAQPEEPATPNVPATETTPEVPDTPYVPETDPEPEQLPVAATPVVPELGPSRLELRKTVRNIDQGTPETETVNSAEPGDTLEYRVYYVNSGTGPLTELVINDVVPPYTEMVGSADCGAVILGMTCVASPLGLDDSLSWTFTGTLSGGAGGSVSYRVKIDE</sequence>
<proteinExistence type="predicted"/>
<dbReference type="Pfam" id="PF13229">
    <property type="entry name" value="Beta_helix"/>
    <property type="match status" value="2"/>
</dbReference>
<dbReference type="InterPro" id="IPR001434">
    <property type="entry name" value="OmcB-like_DUF11"/>
</dbReference>
<protein>
    <recommendedName>
        <fullName evidence="11">DUF11 domain-containing protein</fullName>
    </recommendedName>
</protein>
<dbReference type="Pfam" id="PF20009">
    <property type="entry name" value="GEVED"/>
    <property type="match status" value="4"/>
</dbReference>
<evidence type="ECO:0000259" key="7">
    <source>
        <dbReference type="Pfam" id="PF17210"/>
    </source>
</evidence>
<dbReference type="InterPro" id="IPR039448">
    <property type="entry name" value="Beta_helix"/>
</dbReference>
<feature type="compositionally biased region" description="Acidic residues" evidence="4">
    <location>
        <begin position="424"/>
        <end position="434"/>
    </location>
</feature>
<dbReference type="EMBL" id="QGKM01000006">
    <property type="protein sequence ID" value="PWQ99952.1"/>
    <property type="molecule type" value="Genomic_DNA"/>
</dbReference>
<dbReference type="GO" id="GO:0005576">
    <property type="term" value="C:extracellular region"/>
    <property type="evidence" value="ECO:0007669"/>
    <property type="project" value="UniProtKB-SubCell"/>
</dbReference>
<comment type="subcellular location">
    <subcellularLocation>
        <location evidence="1">Secreted</location>
    </subcellularLocation>
</comment>
<evidence type="ECO:0000256" key="4">
    <source>
        <dbReference type="SAM" id="MobiDB-lite"/>
    </source>
</evidence>
<dbReference type="Pfam" id="PF17210">
    <property type="entry name" value="SdrD_B"/>
    <property type="match status" value="3"/>
</dbReference>
<feature type="compositionally biased region" description="Polar residues" evidence="4">
    <location>
        <begin position="103"/>
        <end position="112"/>
    </location>
</feature>
<dbReference type="NCBIfam" id="TIGR01451">
    <property type="entry name" value="B_ant_repeat"/>
    <property type="match status" value="2"/>
</dbReference>
<feature type="domain" description="SD-repeat containing protein B" evidence="7">
    <location>
        <begin position="2251"/>
        <end position="2329"/>
    </location>
</feature>
<dbReference type="Proteomes" id="UP000245539">
    <property type="component" value="Unassembled WGS sequence"/>
</dbReference>
<dbReference type="InterPro" id="IPR013783">
    <property type="entry name" value="Ig-like_fold"/>
</dbReference>
<evidence type="ECO:0000313" key="9">
    <source>
        <dbReference type="EMBL" id="PWQ99952.1"/>
    </source>
</evidence>
<keyword evidence="3" id="KW-0732">Signal</keyword>
<evidence type="ECO:0000256" key="1">
    <source>
        <dbReference type="ARBA" id="ARBA00004613"/>
    </source>
</evidence>
<accession>A0A317CUE7</accession>
<feature type="domain" description="GEVED" evidence="8">
    <location>
        <begin position="463"/>
        <end position="537"/>
    </location>
</feature>
<feature type="region of interest" description="Disordered" evidence="4">
    <location>
        <begin position="409"/>
        <end position="440"/>
    </location>
</feature>
<dbReference type="Pfam" id="PF01345">
    <property type="entry name" value="DUF11"/>
    <property type="match status" value="1"/>
</dbReference>
<organism evidence="9 10">
    <name type="scientific">Leucothrix pacifica</name>
    <dbReference type="NCBI Taxonomy" id="1247513"/>
    <lineage>
        <taxon>Bacteria</taxon>
        <taxon>Pseudomonadati</taxon>
        <taxon>Pseudomonadota</taxon>
        <taxon>Gammaproteobacteria</taxon>
        <taxon>Thiotrichales</taxon>
        <taxon>Thiotrichaceae</taxon>
        <taxon>Leucothrix</taxon>
    </lineage>
</organism>
<evidence type="ECO:0008006" key="11">
    <source>
        <dbReference type="Google" id="ProtNLM"/>
    </source>
</evidence>
<feature type="domain" description="SD-repeat containing protein B" evidence="7">
    <location>
        <begin position="3101"/>
        <end position="3195"/>
    </location>
</feature>
<dbReference type="InterPro" id="IPR022441">
    <property type="entry name" value="Para_beta_helix_rpt-2"/>
</dbReference>
<dbReference type="Gene3D" id="2.160.20.10">
    <property type="entry name" value="Single-stranded right-handed beta-helix, Pectin lyase-like"/>
    <property type="match status" value="4"/>
</dbReference>
<evidence type="ECO:0000259" key="6">
    <source>
        <dbReference type="Pfam" id="PF13229"/>
    </source>
</evidence>
<evidence type="ECO:0000259" key="5">
    <source>
        <dbReference type="Pfam" id="PF01345"/>
    </source>
</evidence>
<feature type="domain" description="Right handed beta helix" evidence="6">
    <location>
        <begin position="1283"/>
        <end position="1475"/>
    </location>
</feature>
<dbReference type="SUPFAM" id="SSF117074">
    <property type="entry name" value="Hypothetical protein PA1324"/>
    <property type="match status" value="3"/>
</dbReference>
<feature type="compositionally biased region" description="Low complexity" evidence="4">
    <location>
        <begin position="3378"/>
        <end position="3397"/>
    </location>
</feature>
<feature type="domain" description="GEVED" evidence="8">
    <location>
        <begin position="1796"/>
        <end position="1879"/>
    </location>
</feature>
<feature type="domain" description="DUF11" evidence="5">
    <location>
        <begin position="2"/>
        <end position="94"/>
    </location>
</feature>
<dbReference type="InterPro" id="IPR011050">
    <property type="entry name" value="Pectin_lyase_fold/virulence"/>
</dbReference>
<dbReference type="InterPro" id="IPR012334">
    <property type="entry name" value="Pectin_lyas_fold"/>
</dbReference>
<dbReference type="OrthoDB" id="5619324at2"/>
<dbReference type="InterPro" id="IPR033764">
    <property type="entry name" value="Sdr_B"/>
</dbReference>
<keyword evidence="10" id="KW-1185">Reference proteome</keyword>
<feature type="compositionally biased region" description="Polar residues" evidence="4">
    <location>
        <begin position="2357"/>
        <end position="2371"/>
    </location>
</feature>
<dbReference type="SUPFAM" id="SSF51126">
    <property type="entry name" value="Pectin lyase-like"/>
    <property type="match status" value="3"/>
</dbReference>
<comment type="caution">
    <text evidence="9">The sequence shown here is derived from an EMBL/GenBank/DDBJ whole genome shotgun (WGS) entry which is preliminary data.</text>
</comment>
<dbReference type="NCBIfam" id="TIGR03804">
    <property type="entry name" value="para_beta_helix"/>
    <property type="match status" value="1"/>
</dbReference>
<evidence type="ECO:0000259" key="8">
    <source>
        <dbReference type="Pfam" id="PF20009"/>
    </source>
</evidence>
<feature type="domain" description="SD-repeat containing protein B" evidence="7">
    <location>
        <begin position="737"/>
        <end position="808"/>
    </location>
</feature>
<evidence type="ECO:0000313" key="10">
    <source>
        <dbReference type="Proteomes" id="UP000245539"/>
    </source>
</evidence>
<feature type="domain" description="GEVED" evidence="8">
    <location>
        <begin position="3014"/>
        <end position="3092"/>
    </location>
</feature>
<dbReference type="InterPro" id="IPR045474">
    <property type="entry name" value="GEVED"/>
</dbReference>
<evidence type="ECO:0000256" key="3">
    <source>
        <dbReference type="ARBA" id="ARBA00022729"/>
    </source>
</evidence>